<feature type="region of interest" description="Disordered" evidence="1">
    <location>
        <begin position="16"/>
        <end position="37"/>
    </location>
</feature>
<evidence type="ECO:0000313" key="3">
    <source>
        <dbReference type="Proteomes" id="UP001066276"/>
    </source>
</evidence>
<evidence type="ECO:0000256" key="1">
    <source>
        <dbReference type="SAM" id="MobiDB-lite"/>
    </source>
</evidence>
<keyword evidence="3" id="KW-1185">Reference proteome</keyword>
<name>A0AAV7VGI1_PLEWA</name>
<protein>
    <submittedName>
        <fullName evidence="2">Uncharacterized protein</fullName>
    </submittedName>
</protein>
<evidence type="ECO:0000313" key="2">
    <source>
        <dbReference type="EMBL" id="KAJ1199857.1"/>
    </source>
</evidence>
<dbReference type="AlphaFoldDB" id="A0AAV7VGI1"/>
<dbReference type="EMBL" id="JANPWB010000003">
    <property type="protein sequence ID" value="KAJ1199857.1"/>
    <property type="molecule type" value="Genomic_DNA"/>
</dbReference>
<reference evidence="2" key="1">
    <citation type="journal article" date="2022" name="bioRxiv">
        <title>Sequencing and chromosome-scale assembly of the giantPleurodeles waltlgenome.</title>
        <authorList>
            <person name="Brown T."/>
            <person name="Elewa A."/>
            <person name="Iarovenko S."/>
            <person name="Subramanian E."/>
            <person name="Araus A.J."/>
            <person name="Petzold A."/>
            <person name="Susuki M."/>
            <person name="Suzuki K.-i.T."/>
            <person name="Hayashi T."/>
            <person name="Toyoda A."/>
            <person name="Oliveira C."/>
            <person name="Osipova E."/>
            <person name="Leigh N.D."/>
            <person name="Simon A."/>
            <person name="Yun M.H."/>
        </authorList>
    </citation>
    <scope>NUCLEOTIDE SEQUENCE</scope>
    <source>
        <strain evidence="2">20211129_DDA</strain>
        <tissue evidence="2">Liver</tissue>
    </source>
</reference>
<comment type="caution">
    <text evidence="2">The sequence shown here is derived from an EMBL/GenBank/DDBJ whole genome shotgun (WGS) entry which is preliminary data.</text>
</comment>
<proteinExistence type="predicted"/>
<dbReference type="Proteomes" id="UP001066276">
    <property type="component" value="Chromosome 2_1"/>
</dbReference>
<gene>
    <name evidence="2" type="ORF">NDU88_003689</name>
</gene>
<accession>A0AAV7VGI1</accession>
<organism evidence="2 3">
    <name type="scientific">Pleurodeles waltl</name>
    <name type="common">Iberian ribbed newt</name>
    <dbReference type="NCBI Taxonomy" id="8319"/>
    <lineage>
        <taxon>Eukaryota</taxon>
        <taxon>Metazoa</taxon>
        <taxon>Chordata</taxon>
        <taxon>Craniata</taxon>
        <taxon>Vertebrata</taxon>
        <taxon>Euteleostomi</taxon>
        <taxon>Amphibia</taxon>
        <taxon>Batrachia</taxon>
        <taxon>Caudata</taxon>
        <taxon>Salamandroidea</taxon>
        <taxon>Salamandridae</taxon>
        <taxon>Pleurodelinae</taxon>
        <taxon>Pleurodeles</taxon>
    </lineage>
</organism>
<feature type="compositionally biased region" description="Acidic residues" evidence="1">
    <location>
        <begin position="27"/>
        <end position="36"/>
    </location>
</feature>
<sequence>MGMLVMDVVAVDVVHAGMSGDETGREEGDEEEEEGGTVEAVAVAPIQLRIRHRQDPEHQGGHGATGSPPTLGGHPQLGLRRLLAPAANVLHPFTAVGAPSVVDPQGPDFLGDSTPNILLQVGADLQE</sequence>
<feature type="region of interest" description="Disordered" evidence="1">
    <location>
        <begin position="51"/>
        <end position="78"/>
    </location>
</feature>